<sequence length="423" mass="48216">MAHSILSLWLLVAALVPHACDKETPLASLTQGLSPTPVIQRKRPPIFNNQKFALSLYRQLPGTNKNKNIIFSPLSIAVPLTLLAFQNKPEARHLILNDLGFRDAKDLDNEAPMSYGNQLGALLRDDQCGIQTGSLLFMDKKLKPESKFLSLAQSAYSSDVILISLGDYELAHKQINSVMRDRTHGKVKRLLRDVKALSDLLLANYNFFKGTWKHRFDPKLTTMKYFTVHEGVRIMVPMMQRVGWFHSQYFSHLHSYVLQMPFTCNISGVFILPEEKKLEECEKAVLEESFDTWIQPLPLSMGRLFFPKFSIPVTLRLENFKYASSRLNLFFEHMDLSGITMPKAPLRVTTALHRVELTMDEDGAEEETISGFQGIPMPFLHNLNFNRPFLLLILEEASHNLLFMGKVVNPTSVRSVPKTELRT</sequence>
<dbReference type="SMART" id="SM00093">
    <property type="entry name" value="SERPIN"/>
    <property type="match status" value="1"/>
</dbReference>
<dbReference type="Proteomes" id="UP000886700">
    <property type="component" value="Unplaced"/>
</dbReference>
<dbReference type="GeneID" id="101837937"/>
<dbReference type="Gene3D" id="2.30.39.10">
    <property type="entry name" value="Alpha-1-antitrypsin, domain 1"/>
    <property type="match status" value="1"/>
</dbReference>
<dbReference type="PANTHER" id="PTHR11461">
    <property type="entry name" value="SERINE PROTEASE INHIBITOR, SERPIN"/>
    <property type="match status" value="1"/>
</dbReference>
<dbReference type="FunFam" id="2.10.310.10:FF:000001">
    <property type="entry name" value="Serpin family A member 1"/>
    <property type="match status" value="1"/>
</dbReference>
<reference evidence="5" key="1">
    <citation type="submission" date="2025-08" db="UniProtKB">
        <authorList>
            <consortium name="RefSeq"/>
        </authorList>
    </citation>
    <scope>IDENTIFICATION</scope>
    <source>
        <tissue evidence="5">Liver</tissue>
    </source>
</reference>
<evidence type="ECO:0000313" key="5">
    <source>
        <dbReference type="RefSeq" id="XP_005068329.1"/>
    </source>
</evidence>
<keyword evidence="2" id="KW-0732">Signal</keyword>
<dbReference type="InterPro" id="IPR023796">
    <property type="entry name" value="Serpin_dom"/>
</dbReference>
<dbReference type="InterPro" id="IPR042185">
    <property type="entry name" value="Serpin_sf_2"/>
</dbReference>
<feature type="domain" description="Serpin" evidence="3">
    <location>
        <begin position="54"/>
        <end position="410"/>
    </location>
</feature>
<dbReference type="AlphaFoldDB" id="A0A1U7QIJ6"/>
<dbReference type="RefSeq" id="XP_005068329.1">
    <property type="nucleotide sequence ID" value="XM_005068272.4"/>
</dbReference>
<dbReference type="Gene3D" id="3.30.497.10">
    <property type="entry name" value="Antithrombin, subunit I, domain 2"/>
    <property type="match status" value="1"/>
</dbReference>
<accession>A0A1U7QIJ6</accession>
<evidence type="ECO:0000259" key="3">
    <source>
        <dbReference type="SMART" id="SM00093"/>
    </source>
</evidence>
<dbReference type="OrthoDB" id="671595at2759"/>
<feature type="signal peptide" evidence="2">
    <location>
        <begin position="1"/>
        <end position="21"/>
    </location>
</feature>
<dbReference type="PROSITE" id="PS00284">
    <property type="entry name" value="SERPIN"/>
    <property type="match status" value="1"/>
</dbReference>
<dbReference type="SUPFAM" id="SSF56574">
    <property type="entry name" value="Serpins"/>
    <property type="match status" value="1"/>
</dbReference>
<dbReference type="InterPro" id="IPR036186">
    <property type="entry name" value="Serpin_sf"/>
</dbReference>
<evidence type="ECO:0000256" key="1">
    <source>
        <dbReference type="RuleBase" id="RU000411"/>
    </source>
</evidence>
<dbReference type="InterPro" id="IPR042178">
    <property type="entry name" value="Serpin_sf_1"/>
</dbReference>
<protein>
    <submittedName>
        <fullName evidence="5">Alpha-1-antitrypsin-like protein GS55-MS</fullName>
    </submittedName>
</protein>
<dbReference type="KEGG" id="maua:101837937"/>
<feature type="chain" id="PRO_5010523344" evidence="2">
    <location>
        <begin position="22"/>
        <end position="423"/>
    </location>
</feature>
<dbReference type="PANTHER" id="PTHR11461:SF160">
    <property type="entry name" value="SERINE (OR CYSTEINE) PEPTIDASE INHIBITOR, CLADE A (ALPHA-1 ANTIPROTEINASE, ANTITRYPSIN), MEMBER 16"/>
    <property type="match status" value="1"/>
</dbReference>
<dbReference type="Pfam" id="PF00079">
    <property type="entry name" value="Serpin"/>
    <property type="match status" value="1"/>
</dbReference>
<dbReference type="GO" id="GO:0005615">
    <property type="term" value="C:extracellular space"/>
    <property type="evidence" value="ECO:0007669"/>
    <property type="project" value="InterPro"/>
</dbReference>
<keyword evidence="4" id="KW-1185">Reference proteome</keyword>
<dbReference type="InterPro" id="IPR000215">
    <property type="entry name" value="Serpin_fam"/>
</dbReference>
<proteinExistence type="inferred from homology"/>
<dbReference type="STRING" id="10036.ENSMAUP00000013169"/>
<name>A0A1U7QIJ6_MESAU</name>
<dbReference type="InterPro" id="IPR023795">
    <property type="entry name" value="Serpin_CS"/>
</dbReference>
<evidence type="ECO:0000256" key="2">
    <source>
        <dbReference type="SAM" id="SignalP"/>
    </source>
</evidence>
<gene>
    <name evidence="5" type="primary">LOC101837937</name>
</gene>
<dbReference type="eggNOG" id="KOG2392">
    <property type="taxonomic scope" value="Eukaryota"/>
</dbReference>
<dbReference type="Gene3D" id="2.10.310.10">
    <property type="entry name" value="Serpins superfamily"/>
    <property type="match status" value="1"/>
</dbReference>
<comment type="similarity">
    <text evidence="1">Belongs to the serpin family.</text>
</comment>
<dbReference type="GO" id="GO:0004867">
    <property type="term" value="F:serine-type endopeptidase inhibitor activity"/>
    <property type="evidence" value="ECO:0007669"/>
    <property type="project" value="InterPro"/>
</dbReference>
<organism evidence="4 5">
    <name type="scientific">Mesocricetus auratus</name>
    <name type="common">Golden hamster</name>
    <dbReference type="NCBI Taxonomy" id="10036"/>
    <lineage>
        <taxon>Eukaryota</taxon>
        <taxon>Metazoa</taxon>
        <taxon>Chordata</taxon>
        <taxon>Craniata</taxon>
        <taxon>Vertebrata</taxon>
        <taxon>Euteleostomi</taxon>
        <taxon>Mammalia</taxon>
        <taxon>Eutheria</taxon>
        <taxon>Euarchontoglires</taxon>
        <taxon>Glires</taxon>
        <taxon>Rodentia</taxon>
        <taxon>Myomorpha</taxon>
        <taxon>Muroidea</taxon>
        <taxon>Cricetidae</taxon>
        <taxon>Cricetinae</taxon>
        <taxon>Mesocricetus</taxon>
    </lineage>
</organism>
<evidence type="ECO:0000313" key="4">
    <source>
        <dbReference type="Proteomes" id="UP000886700"/>
    </source>
</evidence>